<comment type="caution">
    <text evidence="1">The sequence shown here is derived from an EMBL/GenBank/DDBJ whole genome shotgun (WGS) entry which is preliminary data.</text>
</comment>
<dbReference type="PANTHER" id="PTHR39337:SF1">
    <property type="entry name" value="BLR5642 PROTEIN"/>
    <property type="match status" value="1"/>
</dbReference>
<dbReference type="InterPro" id="IPR014519">
    <property type="entry name" value="UCP024492"/>
</dbReference>
<accession>A0A1G2PUR6</accession>
<organism evidence="1 2">
    <name type="scientific">Candidatus Terrybacteria bacterium RIFCSPLOWO2_01_FULL_40_23</name>
    <dbReference type="NCBI Taxonomy" id="1802366"/>
    <lineage>
        <taxon>Bacteria</taxon>
        <taxon>Candidatus Terryibacteriota</taxon>
    </lineage>
</organism>
<dbReference type="EMBL" id="MHSW01000021">
    <property type="protein sequence ID" value="OHA51519.1"/>
    <property type="molecule type" value="Genomic_DNA"/>
</dbReference>
<dbReference type="AlphaFoldDB" id="A0A1G2PUR6"/>
<dbReference type="InterPro" id="IPR007438">
    <property type="entry name" value="DUF488"/>
</dbReference>
<name>A0A1G2PUR6_9BACT</name>
<evidence type="ECO:0000313" key="1">
    <source>
        <dbReference type="EMBL" id="OHA51519.1"/>
    </source>
</evidence>
<dbReference type="Pfam" id="PF04343">
    <property type="entry name" value="DUF488"/>
    <property type="match status" value="1"/>
</dbReference>
<gene>
    <name evidence="1" type="ORF">A3A97_03590</name>
</gene>
<reference evidence="1 2" key="1">
    <citation type="journal article" date="2016" name="Nat. Commun.">
        <title>Thousands of microbial genomes shed light on interconnected biogeochemical processes in an aquifer system.</title>
        <authorList>
            <person name="Anantharaman K."/>
            <person name="Brown C.T."/>
            <person name="Hug L.A."/>
            <person name="Sharon I."/>
            <person name="Castelle C.J."/>
            <person name="Probst A.J."/>
            <person name="Thomas B.C."/>
            <person name="Singh A."/>
            <person name="Wilkins M.J."/>
            <person name="Karaoz U."/>
            <person name="Brodie E.L."/>
            <person name="Williams K.H."/>
            <person name="Hubbard S.S."/>
            <person name="Banfield J.F."/>
        </authorList>
    </citation>
    <scope>NUCLEOTIDE SEQUENCE [LARGE SCALE GENOMIC DNA]</scope>
</reference>
<dbReference type="PANTHER" id="PTHR39337">
    <property type="entry name" value="BLR5642 PROTEIN"/>
    <property type="match status" value="1"/>
</dbReference>
<dbReference type="Proteomes" id="UP000176951">
    <property type="component" value="Unassembled WGS sequence"/>
</dbReference>
<evidence type="ECO:0008006" key="3">
    <source>
        <dbReference type="Google" id="ProtNLM"/>
    </source>
</evidence>
<protein>
    <recommendedName>
        <fullName evidence="3">DUF488 domain-containing protein</fullName>
    </recommendedName>
</protein>
<evidence type="ECO:0000313" key="2">
    <source>
        <dbReference type="Proteomes" id="UP000176951"/>
    </source>
</evidence>
<dbReference type="PIRSF" id="PIRSF024492">
    <property type="entry name" value="UCP024492"/>
    <property type="match status" value="1"/>
</dbReference>
<proteinExistence type="predicted"/>
<sequence>MNKKTKPTIYTIGHSNWPLEIFISKLMNNGIEVLIDVRTIPLSRYCPHFNKSALQDALAKQTIKYLWMGQNLGGRGVNVGFDDAIDELSAMVKRDIKVCVMCSEGDYKKCHRYITLAPAFKEHELLVTHIQYDNKKKPNSNK</sequence>